<gene>
    <name evidence="2" type="ORF">EZV62_009571</name>
</gene>
<sequence>MKLEEQRNTGHRVRRTSTATQGNSDRARMPYHEVLGFLNPLLVAVLQVNNQGTNSFADFRIHPRLARPFNFHSMGICVVDCCLPQLNYKALLLALPDDQENLVQAVGIWNRFKGSDLTEQPRQPRSSV</sequence>
<dbReference type="EMBL" id="VAHF01000004">
    <property type="protein sequence ID" value="TXG62577.1"/>
    <property type="molecule type" value="Genomic_DNA"/>
</dbReference>
<feature type="region of interest" description="Disordered" evidence="1">
    <location>
        <begin position="1"/>
        <end position="24"/>
    </location>
</feature>
<accession>A0A5C7HZL0</accession>
<dbReference type="AlphaFoldDB" id="A0A5C7HZL0"/>
<evidence type="ECO:0000256" key="1">
    <source>
        <dbReference type="SAM" id="MobiDB-lite"/>
    </source>
</evidence>
<protein>
    <submittedName>
        <fullName evidence="2">Uncharacterized protein</fullName>
    </submittedName>
</protein>
<comment type="caution">
    <text evidence="2">The sequence shown here is derived from an EMBL/GenBank/DDBJ whole genome shotgun (WGS) entry which is preliminary data.</text>
</comment>
<evidence type="ECO:0000313" key="3">
    <source>
        <dbReference type="Proteomes" id="UP000323000"/>
    </source>
</evidence>
<dbReference type="Proteomes" id="UP000323000">
    <property type="component" value="Chromosome 4"/>
</dbReference>
<reference evidence="3" key="1">
    <citation type="journal article" date="2019" name="Gigascience">
        <title>De novo genome assembly of the endangered Acer yangbiense, a plant species with extremely small populations endemic to Yunnan Province, China.</title>
        <authorList>
            <person name="Yang J."/>
            <person name="Wariss H.M."/>
            <person name="Tao L."/>
            <person name="Zhang R."/>
            <person name="Yun Q."/>
            <person name="Hollingsworth P."/>
            <person name="Dao Z."/>
            <person name="Luo G."/>
            <person name="Guo H."/>
            <person name="Ma Y."/>
            <person name="Sun W."/>
        </authorList>
    </citation>
    <scope>NUCLEOTIDE SEQUENCE [LARGE SCALE GENOMIC DNA]</scope>
    <source>
        <strain evidence="3">cv. Malutang</strain>
    </source>
</reference>
<proteinExistence type="predicted"/>
<dbReference type="OrthoDB" id="1161747at2759"/>
<evidence type="ECO:0000313" key="2">
    <source>
        <dbReference type="EMBL" id="TXG62577.1"/>
    </source>
</evidence>
<organism evidence="2 3">
    <name type="scientific">Acer yangbiense</name>
    <dbReference type="NCBI Taxonomy" id="1000413"/>
    <lineage>
        <taxon>Eukaryota</taxon>
        <taxon>Viridiplantae</taxon>
        <taxon>Streptophyta</taxon>
        <taxon>Embryophyta</taxon>
        <taxon>Tracheophyta</taxon>
        <taxon>Spermatophyta</taxon>
        <taxon>Magnoliopsida</taxon>
        <taxon>eudicotyledons</taxon>
        <taxon>Gunneridae</taxon>
        <taxon>Pentapetalae</taxon>
        <taxon>rosids</taxon>
        <taxon>malvids</taxon>
        <taxon>Sapindales</taxon>
        <taxon>Sapindaceae</taxon>
        <taxon>Hippocastanoideae</taxon>
        <taxon>Acereae</taxon>
        <taxon>Acer</taxon>
    </lineage>
</organism>
<name>A0A5C7HZL0_9ROSI</name>
<keyword evidence="3" id="KW-1185">Reference proteome</keyword>